<evidence type="ECO:0000256" key="4">
    <source>
        <dbReference type="PROSITE-ProRule" id="PRU00267"/>
    </source>
</evidence>
<feature type="region of interest" description="Disordered" evidence="5">
    <location>
        <begin position="92"/>
        <end position="131"/>
    </location>
</feature>
<dbReference type="SMART" id="SM00398">
    <property type="entry name" value="HMG"/>
    <property type="match status" value="1"/>
</dbReference>
<dbReference type="InterPro" id="IPR009071">
    <property type="entry name" value="HMG_box_dom"/>
</dbReference>
<evidence type="ECO:0000256" key="5">
    <source>
        <dbReference type="SAM" id="MobiDB-lite"/>
    </source>
</evidence>
<evidence type="ECO:0000256" key="1">
    <source>
        <dbReference type="ARBA" id="ARBA00004123"/>
    </source>
</evidence>
<dbReference type="InterPro" id="IPR031061">
    <property type="entry name" value="HMGB_plant"/>
</dbReference>
<sequence length="190" mass="21065">HQAPSFSNHSLPTFSISSLFEALTLDFAMKGGKSKADTSKKADARLSVKRKAAEKPVKKPAVKKAKEGKDPNKPKRPPSAFFVFMEEFRKQFKEKNPNNKQVSVVGKAAGDKWKSMSATEKAPYEAKAAKRKAEYNKTMVAYNKKLADGGGKKSVAEEDDEEESDKSKSEVHDDDDDDESGEEEDDDDDE</sequence>
<organism evidence="7">
    <name type="scientific">Lycoris longituba</name>
    <dbReference type="NCBI Taxonomy" id="272140"/>
    <lineage>
        <taxon>Eukaryota</taxon>
        <taxon>Viridiplantae</taxon>
        <taxon>Streptophyta</taxon>
        <taxon>Embryophyta</taxon>
        <taxon>Tracheophyta</taxon>
        <taxon>Spermatophyta</taxon>
        <taxon>Magnoliopsida</taxon>
        <taxon>Liliopsida</taxon>
        <taxon>Asparagales</taxon>
        <taxon>Amaryllidaceae</taxon>
        <taxon>Amaryllidoideae</taxon>
        <taxon>Lycoris</taxon>
    </lineage>
</organism>
<feature type="compositionally biased region" description="Basic and acidic residues" evidence="5">
    <location>
        <begin position="122"/>
        <end position="131"/>
    </location>
</feature>
<feature type="domain" description="HMG box" evidence="6">
    <location>
        <begin position="74"/>
        <end position="143"/>
    </location>
</feature>
<feature type="region of interest" description="Disordered" evidence="5">
    <location>
        <begin position="143"/>
        <end position="190"/>
    </location>
</feature>
<dbReference type="GO" id="GO:0003677">
    <property type="term" value="F:DNA binding"/>
    <property type="evidence" value="ECO:0007669"/>
    <property type="project" value="UniProtKB-UniRule"/>
</dbReference>
<dbReference type="PANTHER" id="PTHR46261">
    <property type="entry name" value="HIGH MOBILITY GROUP B PROTEIN 4-RELATED"/>
    <property type="match status" value="1"/>
</dbReference>
<feature type="DNA-binding region" description="HMG box" evidence="4">
    <location>
        <begin position="74"/>
        <end position="143"/>
    </location>
</feature>
<proteinExistence type="evidence at transcript level"/>
<feature type="non-terminal residue" evidence="7">
    <location>
        <position position="1"/>
    </location>
</feature>
<protein>
    <submittedName>
        <fullName evidence="7">Transcription factor</fullName>
    </submittedName>
</protein>
<keyword evidence="3 4" id="KW-0539">Nucleus</keyword>
<dbReference type="GO" id="GO:0005634">
    <property type="term" value="C:nucleus"/>
    <property type="evidence" value="ECO:0007669"/>
    <property type="project" value="UniProtKB-SubCell"/>
</dbReference>
<name>D6MKP8_9ASPA</name>
<dbReference type="PROSITE" id="PS50118">
    <property type="entry name" value="HMG_BOX_2"/>
    <property type="match status" value="1"/>
</dbReference>
<comment type="subcellular location">
    <subcellularLocation>
        <location evidence="1">Nucleus</location>
    </subcellularLocation>
</comment>
<feature type="compositionally biased region" description="Basic and acidic residues" evidence="5">
    <location>
        <begin position="34"/>
        <end position="57"/>
    </location>
</feature>
<dbReference type="SUPFAM" id="SSF47095">
    <property type="entry name" value="HMG-box"/>
    <property type="match status" value="1"/>
</dbReference>
<reference evidence="7" key="1">
    <citation type="submission" date="2009-05" db="EMBL/GenBank/DDBJ databases">
        <authorList>
            <person name="Huang M."/>
            <person name="He Q."/>
            <person name="Zhang L."/>
            <person name="Cui S."/>
            <person name="Wang M."/>
            <person name="Zhou Y."/>
        </authorList>
    </citation>
    <scope>NUCLEOTIDE SEQUENCE</scope>
</reference>
<dbReference type="PANTHER" id="PTHR46261:SF35">
    <property type="entry name" value="HIGH MOBILITY GROUP B PROTEIN 4-RELATED"/>
    <property type="match status" value="1"/>
</dbReference>
<dbReference type="AlphaFoldDB" id="D6MKP8"/>
<feature type="compositionally biased region" description="Basic and acidic residues" evidence="5">
    <location>
        <begin position="64"/>
        <end position="73"/>
    </location>
</feature>
<accession>D6MKP8</accession>
<dbReference type="InterPro" id="IPR036910">
    <property type="entry name" value="HMG_box_dom_sf"/>
</dbReference>
<evidence type="ECO:0000256" key="3">
    <source>
        <dbReference type="ARBA" id="ARBA00023242"/>
    </source>
</evidence>
<dbReference type="CDD" id="cd22005">
    <property type="entry name" value="HMG-box_AtHMGB1-like"/>
    <property type="match status" value="1"/>
</dbReference>
<reference evidence="7" key="2">
    <citation type="journal article" date="2010" name="Genomics">
        <title>Analysis of floral transcription factors from Lycoris longituba.</title>
        <authorList>
            <person name="He Q.L."/>
            <person name="Cui S.J."/>
            <person name="Gu J.L."/>
            <person name="Zhang H."/>
            <person name="Wang M.X."/>
            <person name="Zhou Y."/>
            <person name="Zhang L."/>
            <person name="Huang M.R."/>
        </authorList>
    </citation>
    <scope>NUCLEOTIDE SEQUENCE</scope>
</reference>
<dbReference type="EMBL" id="GQ166147">
    <property type="protein sequence ID" value="ADG58095.1"/>
    <property type="molecule type" value="mRNA"/>
</dbReference>
<feature type="region of interest" description="Disordered" evidence="5">
    <location>
        <begin position="31"/>
        <end position="79"/>
    </location>
</feature>
<keyword evidence="2 4" id="KW-0238">DNA-binding</keyword>
<evidence type="ECO:0000259" key="6">
    <source>
        <dbReference type="PROSITE" id="PS50118"/>
    </source>
</evidence>
<dbReference type="Gene3D" id="1.10.30.10">
    <property type="entry name" value="High mobility group box domain"/>
    <property type="match status" value="1"/>
</dbReference>
<evidence type="ECO:0000313" key="7">
    <source>
        <dbReference type="EMBL" id="ADG58095.1"/>
    </source>
</evidence>
<evidence type="ECO:0000256" key="2">
    <source>
        <dbReference type="ARBA" id="ARBA00023125"/>
    </source>
</evidence>
<feature type="compositionally biased region" description="Acidic residues" evidence="5">
    <location>
        <begin position="172"/>
        <end position="190"/>
    </location>
</feature>
<dbReference type="Pfam" id="PF00505">
    <property type="entry name" value="HMG_box"/>
    <property type="match status" value="1"/>
</dbReference>
<feature type="compositionally biased region" description="Basic and acidic residues" evidence="5">
    <location>
        <begin position="145"/>
        <end position="156"/>
    </location>
</feature>